<evidence type="ECO:0000313" key="3">
    <source>
        <dbReference type="Proteomes" id="UP000298111"/>
    </source>
</evidence>
<feature type="compositionally biased region" description="Basic and acidic residues" evidence="1">
    <location>
        <begin position="1"/>
        <end position="23"/>
    </location>
</feature>
<protein>
    <submittedName>
        <fullName evidence="2">Uncharacterized protein</fullName>
    </submittedName>
</protein>
<dbReference type="AlphaFoldDB" id="A0A8H1LJQ5"/>
<gene>
    <name evidence="2" type="ORF">D8771_06805</name>
</gene>
<name>A0A8H1LJQ5_9ACTN</name>
<feature type="compositionally biased region" description="Low complexity" evidence="1">
    <location>
        <begin position="34"/>
        <end position="47"/>
    </location>
</feature>
<comment type="caution">
    <text evidence="2">The sequence shown here is derived from an EMBL/GenBank/DDBJ whole genome shotgun (WGS) entry which is preliminary data.</text>
</comment>
<accession>A0A8H1LJQ5</accession>
<evidence type="ECO:0000313" key="2">
    <source>
        <dbReference type="EMBL" id="TGG86115.1"/>
    </source>
</evidence>
<organism evidence="2 3">
    <name type="scientific">Streptomyces albus</name>
    <dbReference type="NCBI Taxonomy" id="1888"/>
    <lineage>
        <taxon>Bacteria</taxon>
        <taxon>Bacillati</taxon>
        <taxon>Actinomycetota</taxon>
        <taxon>Actinomycetes</taxon>
        <taxon>Kitasatosporales</taxon>
        <taxon>Streptomycetaceae</taxon>
        <taxon>Streptomyces</taxon>
    </lineage>
</organism>
<sequence length="184" mass="19956">MEDSAQRPESGDEGRQDQHELKQAIEAAYRRAKAPSPAVSPAASPASQDGADTDTAESPQVTHGVVLLRAAGVAQAELLAHRDAWEWLLVQAARHRHFRTAPQVEELKGGRIRTVLSGRALIALLIELWKTRDSVPALDDGDWPLATLFYDRIADQLTDVAAQGETIRIVLDDGLPKPASDDNG</sequence>
<dbReference type="EMBL" id="RCIY01000040">
    <property type="protein sequence ID" value="TGG86115.1"/>
    <property type="molecule type" value="Genomic_DNA"/>
</dbReference>
<evidence type="ECO:0000256" key="1">
    <source>
        <dbReference type="SAM" id="MobiDB-lite"/>
    </source>
</evidence>
<proteinExistence type="predicted"/>
<dbReference type="Proteomes" id="UP000298111">
    <property type="component" value="Unassembled WGS sequence"/>
</dbReference>
<dbReference type="RefSeq" id="WP_106967478.1">
    <property type="nucleotide sequence ID" value="NZ_CBCSFS010000108.1"/>
</dbReference>
<feature type="region of interest" description="Disordered" evidence="1">
    <location>
        <begin position="1"/>
        <end position="58"/>
    </location>
</feature>
<reference evidence="2 3" key="1">
    <citation type="submission" date="2018-10" db="EMBL/GenBank/DDBJ databases">
        <title>Isolation of pseudouridimycin from Streptomyces albus DSM 40763.</title>
        <authorList>
            <person name="Rosenqvist P."/>
            <person name="Metsae-Ketelae M."/>
            <person name="Virta P."/>
        </authorList>
    </citation>
    <scope>NUCLEOTIDE SEQUENCE [LARGE SCALE GENOMIC DNA]</scope>
    <source>
        <strain evidence="2 3">DSM 40763</strain>
    </source>
</reference>